<proteinExistence type="inferred from homology"/>
<feature type="transmembrane region" description="Helical" evidence="9">
    <location>
        <begin position="538"/>
        <end position="558"/>
    </location>
</feature>
<keyword evidence="7 9" id="KW-0472">Membrane</keyword>
<keyword evidence="6" id="KW-0406">Ion transport</keyword>
<comment type="subcellular location">
    <subcellularLocation>
        <location evidence="1">Membrane</location>
        <topology evidence="1">Multi-pass membrane protein</topology>
    </subcellularLocation>
</comment>
<evidence type="ECO:0000256" key="3">
    <source>
        <dbReference type="ARBA" id="ARBA00022448"/>
    </source>
</evidence>
<accession>B0VHV6</accession>
<evidence type="ECO:0000256" key="5">
    <source>
        <dbReference type="ARBA" id="ARBA00022989"/>
    </source>
</evidence>
<dbReference type="GO" id="GO:0033179">
    <property type="term" value="C:proton-transporting V-type ATPase, V0 domain"/>
    <property type="evidence" value="ECO:0007669"/>
    <property type="project" value="InterPro"/>
</dbReference>
<keyword evidence="8" id="KW-0175">Coiled coil</keyword>
<dbReference type="STRING" id="459349.CLOAM1055"/>
<gene>
    <name evidence="10" type="ordered locus">CLOAM1055</name>
</gene>
<dbReference type="eggNOG" id="COG1269">
    <property type="taxonomic scope" value="Bacteria"/>
</dbReference>
<evidence type="ECO:0000256" key="2">
    <source>
        <dbReference type="ARBA" id="ARBA00009904"/>
    </source>
</evidence>
<dbReference type="GO" id="GO:0046961">
    <property type="term" value="F:proton-transporting ATPase activity, rotational mechanism"/>
    <property type="evidence" value="ECO:0007669"/>
    <property type="project" value="InterPro"/>
</dbReference>
<evidence type="ECO:0000313" key="11">
    <source>
        <dbReference type="Proteomes" id="UP000002019"/>
    </source>
</evidence>
<dbReference type="EMBL" id="CU466930">
    <property type="protein sequence ID" value="CAO80927.1"/>
    <property type="molecule type" value="Genomic_DNA"/>
</dbReference>
<feature type="transmembrane region" description="Helical" evidence="9">
    <location>
        <begin position="354"/>
        <end position="378"/>
    </location>
</feature>
<keyword evidence="5 9" id="KW-1133">Transmembrane helix</keyword>
<protein>
    <submittedName>
        <fullName evidence="10">V(Vacuolar)-type Na+ ATP synthase subunit I</fullName>
        <ecNumber evidence="10">3.6.3.14</ecNumber>
    </submittedName>
</protein>
<organism evidence="10 11">
    <name type="scientific">Cloacimonas acidaminovorans (strain Evry)</name>
    <dbReference type="NCBI Taxonomy" id="459349"/>
    <lineage>
        <taxon>Bacteria</taxon>
        <taxon>Pseudomonadati</taxon>
        <taxon>Candidatus Cloacimonadota</taxon>
        <taxon>Candidatus Cloacimonadia</taxon>
        <taxon>Candidatus Cloacimonadales</taxon>
        <taxon>Candidatus Cloacimonadaceae</taxon>
        <taxon>Candidatus Cloacimonas</taxon>
    </lineage>
</organism>
<evidence type="ECO:0000256" key="4">
    <source>
        <dbReference type="ARBA" id="ARBA00022692"/>
    </source>
</evidence>
<evidence type="ECO:0000256" key="8">
    <source>
        <dbReference type="SAM" id="Coils"/>
    </source>
</evidence>
<feature type="transmembrane region" description="Helical" evidence="9">
    <location>
        <begin position="317"/>
        <end position="342"/>
    </location>
</feature>
<feature type="transmembrane region" description="Helical" evidence="9">
    <location>
        <begin position="508"/>
        <end position="526"/>
    </location>
</feature>
<evidence type="ECO:0000313" key="10">
    <source>
        <dbReference type="EMBL" id="CAO80927.1"/>
    </source>
</evidence>
<feature type="coiled-coil region" evidence="8">
    <location>
        <begin position="176"/>
        <end position="203"/>
    </location>
</feature>
<evidence type="ECO:0000256" key="9">
    <source>
        <dbReference type="SAM" id="Phobius"/>
    </source>
</evidence>
<dbReference type="RefSeq" id="WP_015424785.1">
    <property type="nucleotide sequence ID" value="NC_020449.1"/>
</dbReference>
<dbReference type="GO" id="GO:0007035">
    <property type="term" value="P:vacuolar acidification"/>
    <property type="evidence" value="ECO:0007669"/>
    <property type="project" value="TreeGrafter"/>
</dbReference>
<dbReference type="GO" id="GO:0016471">
    <property type="term" value="C:vacuolar proton-transporting V-type ATPase complex"/>
    <property type="evidence" value="ECO:0007669"/>
    <property type="project" value="TreeGrafter"/>
</dbReference>
<sequence length="595" mass="67997">MIEKMRKYTFVLYHQDYENFLAELQKLGLVHIIRSCDEKTESQTKNLELMREYGECVKFLAKLKSTAPKQASPLPTKALLNKINEAREEKDKLQHSIDTVKKQIRDLSPWGHFDYDLVRKLKEYGLTIRFYTCLKNHFKPEWQEKYPLKIINEVGGILYFVVITDNGDPALEADTFSFHQHTLQEFEDKLKELENEQKDIDDYLYSIAPTAIEMFQDELKHLSREYEFEDAIQQGKYEAENTIRLLSGWIPVSLEQGLKDFLEKNNIIYVSEDAKAEENPPIKLRNNWFARLFEPISKMYMLPYYDEFDLTPFFAPFFALFFGFCNADIGYGIVIIILAVILKLKMKNQGMKDIMTLLMIFGTASIIMGWVMGSALAFDLKTIPAIKDKIFIQDNNQIFNYALLLGAIQILFGIAISAVKTMKKNGFKFGLSTIGTWLLLFGLTVLGSSLLGVNISKVQPYLKYPIYIGLAMILLFNSPGKNIILNILNGFWLLYQIVTGYFGDILSYIRLFALSVSSAILGFVMNSIGSQIAHGIPIVGPIIFVLFMLFGHTLNIALGGLSGFVHPLRLTFVEFYKNAAFAGPGLEYKPFGKKE</sequence>
<dbReference type="InterPro" id="IPR002490">
    <property type="entry name" value="V-ATPase_116kDa_su"/>
</dbReference>
<dbReference type="OrthoDB" id="9803814at2"/>
<dbReference type="Pfam" id="PF01496">
    <property type="entry name" value="V_ATPase_I"/>
    <property type="match status" value="1"/>
</dbReference>
<feature type="transmembrane region" description="Helical" evidence="9">
    <location>
        <begin position="431"/>
        <end position="455"/>
    </location>
</feature>
<name>B0VHV6_CLOAI</name>
<dbReference type="EC" id="3.6.3.14" evidence="10"/>
<dbReference type="AlphaFoldDB" id="B0VHV6"/>
<feature type="coiled-coil region" evidence="8">
    <location>
        <begin position="76"/>
        <end position="103"/>
    </location>
</feature>
<keyword evidence="10" id="KW-0378">Hydrolase</keyword>
<dbReference type="HOGENOM" id="CLU_025558_1_0_0"/>
<dbReference type="KEGG" id="caci:CLOAM1055"/>
<feature type="transmembrane region" description="Helical" evidence="9">
    <location>
        <begin position="398"/>
        <end position="419"/>
    </location>
</feature>
<evidence type="ECO:0000256" key="1">
    <source>
        <dbReference type="ARBA" id="ARBA00004141"/>
    </source>
</evidence>
<keyword evidence="4 9" id="KW-0812">Transmembrane</keyword>
<dbReference type="PANTHER" id="PTHR11629:SF63">
    <property type="entry name" value="V-TYPE PROTON ATPASE SUBUNIT A"/>
    <property type="match status" value="1"/>
</dbReference>
<dbReference type="GO" id="GO:0016787">
    <property type="term" value="F:hydrolase activity"/>
    <property type="evidence" value="ECO:0007669"/>
    <property type="project" value="UniProtKB-KW"/>
</dbReference>
<reference evidence="10 11" key="1">
    <citation type="journal article" date="2008" name="J. Bacteriol.">
        <title>'Candidatus Cloacamonas acidaminovorans': genome sequence reconstruction provides a first glimpse of a new bacterial division.</title>
        <authorList>
            <person name="Pelletier E."/>
            <person name="Kreimeyer A."/>
            <person name="Bocs S."/>
            <person name="Rouy Z."/>
            <person name="Gyapay G."/>
            <person name="Chouari R."/>
            <person name="Riviere D."/>
            <person name="Ganesan A."/>
            <person name="Daegelen P."/>
            <person name="Sghir A."/>
            <person name="Cohen G.N."/>
            <person name="Medigue C."/>
            <person name="Weissenbach J."/>
            <person name="Le Paslier D."/>
        </authorList>
    </citation>
    <scope>NUCLEOTIDE SEQUENCE [LARGE SCALE GENOMIC DNA]</scope>
    <source>
        <strain evidence="11">Evry</strain>
    </source>
</reference>
<keyword evidence="11" id="KW-1185">Reference proteome</keyword>
<evidence type="ECO:0000256" key="7">
    <source>
        <dbReference type="ARBA" id="ARBA00023136"/>
    </source>
</evidence>
<comment type="similarity">
    <text evidence="2">Belongs to the V-ATPase 116 kDa subunit family.</text>
</comment>
<keyword evidence="3" id="KW-0813">Transport</keyword>
<dbReference type="Proteomes" id="UP000002019">
    <property type="component" value="Chromosome"/>
</dbReference>
<evidence type="ECO:0000256" key="6">
    <source>
        <dbReference type="ARBA" id="ARBA00023065"/>
    </source>
</evidence>
<dbReference type="PANTHER" id="PTHR11629">
    <property type="entry name" value="VACUOLAR PROTON ATPASES"/>
    <property type="match status" value="1"/>
</dbReference>
<dbReference type="GO" id="GO:0051117">
    <property type="term" value="F:ATPase binding"/>
    <property type="evidence" value="ECO:0007669"/>
    <property type="project" value="TreeGrafter"/>
</dbReference>